<reference evidence="5 6" key="1">
    <citation type="submission" date="2019-02" db="EMBL/GenBank/DDBJ databases">
        <title>Draft genome sequences of novel Actinobacteria.</title>
        <authorList>
            <person name="Sahin N."/>
            <person name="Ay H."/>
            <person name="Saygin H."/>
        </authorList>
    </citation>
    <scope>NUCLEOTIDE SEQUENCE [LARGE SCALE GENOMIC DNA]</scope>
    <source>
        <strain evidence="5 6">KC201</strain>
    </source>
</reference>
<dbReference type="GO" id="GO:0005737">
    <property type="term" value="C:cytoplasm"/>
    <property type="evidence" value="ECO:0007669"/>
    <property type="project" value="TreeGrafter"/>
</dbReference>
<dbReference type="EMBL" id="SMJZ01000012">
    <property type="protein sequence ID" value="TDC10090.1"/>
    <property type="molecule type" value="Genomic_DNA"/>
</dbReference>
<protein>
    <submittedName>
        <fullName evidence="5">2,4-dihydroxyhept-2-ene-1,7-dioic acid aldolase</fullName>
    </submittedName>
</protein>
<dbReference type="RefSeq" id="WP_132330445.1">
    <property type="nucleotide sequence ID" value="NZ_SMJZ01000012.1"/>
</dbReference>
<dbReference type="InterPro" id="IPR005000">
    <property type="entry name" value="Aldolase/citrate-lyase_domain"/>
</dbReference>
<dbReference type="PANTHER" id="PTHR30502">
    <property type="entry name" value="2-KETO-3-DEOXY-L-RHAMNONATE ALDOLASE"/>
    <property type="match status" value="1"/>
</dbReference>
<dbReference type="InterPro" id="IPR040442">
    <property type="entry name" value="Pyrv_kinase-like_dom_sf"/>
</dbReference>
<dbReference type="PANTHER" id="PTHR30502:SF0">
    <property type="entry name" value="PHOSPHOENOLPYRUVATE CARBOXYLASE FAMILY PROTEIN"/>
    <property type="match status" value="1"/>
</dbReference>
<dbReference type="SUPFAM" id="SSF51621">
    <property type="entry name" value="Phosphoenolpyruvate/pyruvate domain"/>
    <property type="match status" value="1"/>
</dbReference>
<dbReference type="InterPro" id="IPR015813">
    <property type="entry name" value="Pyrv/PenolPyrv_kinase-like_dom"/>
</dbReference>
<dbReference type="GO" id="GO:0016832">
    <property type="term" value="F:aldehyde-lyase activity"/>
    <property type="evidence" value="ECO:0007669"/>
    <property type="project" value="TreeGrafter"/>
</dbReference>
<evidence type="ECO:0000256" key="1">
    <source>
        <dbReference type="ARBA" id="ARBA00005568"/>
    </source>
</evidence>
<proteinExistence type="inferred from homology"/>
<evidence type="ECO:0000259" key="4">
    <source>
        <dbReference type="Pfam" id="PF03328"/>
    </source>
</evidence>
<dbReference type="OrthoDB" id="3353438at2"/>
<dbReference type="GO" id="GO:0046872">
    <property type="term" value="F:metal ion binding"/>
    <property type="evidence" value="ECO:0007669"/>
    <property type="project" value="UniProtKB-KW"/>
</dbReference>
<evidence type="ECO:0000313" key="5">
    <source>
        <dbReference type="EMBL" id="TDC10090.1"/>
    </source>
</evidence>
<dbReference type="Gene3D" id="3.20.20.60">
    <property type="entry name" value="Phosphoenolpyruvate-binding domains"/>
    <property type="match status" value="1"/>
</dbReference>
<evidence type="ECO:0000256" key="3">
    <source>
        <dbReference type="ARBA" id="ARBA00023239"/>
    </source>
</evidence>
<name>A0A4R4NQB3_9ACTN</name>
<sequence length="255" mass="26469">MTFFANASARAPRLGTWIKLATTESVDIMAGAGFDFVVIDLEHSPLDLTLAARMISLATAYGVDPLVRVPDHQGSTIQRVLDAGARGILVPHVDSVADAERVVAATRFPPLGRRGAGGTSRAGRWGLTPRDEYVRVGNEDVVCIPQLESPDAIDAAAGILAVPGIDAVFLGAGDLSVSLGVRVNDFVVKESLDRARTAAAAAGKPCGAACVDAPSAVRTAALGHQFLIMGNDATMLARTAHSMAQAFRDQIGGNS</sequence>
<comment type="caution">
    <text evidence="5">The sequence shown here is derived from an EMBL/GenBank/DDBJ whole genome shotgun (WGS) entry which is preliminary data.</text>
</comment>
<dbReference type="AlphaFoldDB" id="A0A4R4NQB3"/>
<keyword evidence="3" id="KW-0456">Lyase</keyword>
<organism evidence="5 6">
    <name type="scientific">Nonomuraea longispora</name>
    <dbReference type="NCBI Taxonomy" id="1848320"/>
    <lineage>
        <taxon>Bacteria</taxon>
        <taxon>Bacillati</taxon>
        <taxon>Actinomycetota</taxon>
        <taxon>Actinomycetes</taxon>
        <taxon>Streptosporangiales</taxon>
        <taxon>Streptosporangiaceae</taxon>
        <taxon>Nonomuraea</taxon>
    </lineage>
</organism>
<feature type="domain" description="HpcH/HpaI aldolase/citrate lyase" evidence="4">
    <location>
        <begin position="13"/>
        <end position="213"/>
    </location>
</feature>
<dbReference type="InterPro" id="IPR050251">
    <property type="entry name" value="HpcH-HpaI_aldolase"/>
</dbReference>
<keyword evidence="2" id="KW-0479">Metal-binding</keyword>
<comment type="similarity">
    <text evidence="1">Belongs to the HpcH/HpaI aldolase family.</text>
</comment>
<evidence type="ECO:0000256" key="2">
    <source>
        <dbReference type="ARBA" id="ARBA00022723"/>
    </source>
</evidence>
<accession>A0A4R4NQB3</accession>
<dbReference type="Pfam" id="PF03328">
    <property type="entry name" value="HpcH_HpaI"/>
    <property type="match status" value="1"/>
</dbReference>
<keyword evidence="6" id="KW-1185">Reference proteome</keyword>
<dbReference type="Proteomes" id="UP000295157">
    <property type="component" value="Unassembled WGS sequence"/>
</dbReference>
<evidence type="ECO:0000313" key="6">
    <source>
        <dbReference type="Proteomes" id="UP000295157"/>
    </source>
</evidence>
<gene>
    <name evidence="5" type="ORF">E1267_05585</name>
</gene>